<evidence type="ECO:0000313" key="4">
    <source>
        <dbReference type="Proteomes" id="UP001217089"/>
    </source>
</evidence>
<protein>
    <recommendedName>
        <fullName evidence="2">Protein kinase domain-containing protein</fullName>
    </recommendedName>
</protein>
<proteinExistence type="inferred from homology"/>
<dbReference type="Pfam" id="PF00069">
    <property type="entry name" value="Pkinase"/>
    <property type="match status" value="1"/>
</dbReference>
<dbReference type="PANTHER" id="PTHR12984:SF15">
    <property type="entry name" value="PROTEIN-ASSOCIATING WITH THE CARBOXYL-TERMINAL DOMAIN OF EZRIN"/>
    <property type="match status" value="1"/>
</dbReference>
<reference evidence="3 4" key="1">
    <citation type="submission" date="2022-12" db="EMBL/GenBank/DDBJ databases">
        <title>Chromosome-level genome of Tegillarca granosa.</title>
        <authorList>
            <person name="Kim J."/>
        </authorList>
    </citation>
    <scope>NUCLEOTIDE SEQUENCE [LARGE SCALE GENOMIC DNA]</scope>
    <source>
        <strain evidence="3">Teg-2019</strain>
        <tissue evidence="3">Adductor muscle</tissue>
    </source>
</reference>
<gene>
    <name evidence="3" type="ORF">KUTeg_021710</name>
</gene>
<dbReference type="PANTHER" id="PTHR12984">
    <property type="entry name" value="SCY1-RELATED S/T PROTEIN KINASE-LIKE"/>
    <property type="match status" value="1"/>
</dbReference>
<sequence>MGAEVSDLGQYSLDGPIDDNIWVVKQGVSDDDSLITVFTDESNDREKRQLFQRNIKLLRSIRHPCVLHYLSSGEVSSGSYLVTERVTPLRQVIDTLDPVEVCAGLFDVLQGLSFLHERAGISHNNICMDCLYITNSGLWKIGGFEFACKFSDGTPEFLSSGKKVI</sequence>
<evidence type="ECO:0000313" key="3">
    <source>
        <dbReference type="EMBL" id="KAJ8300191.1"/>
    </source>
</evidence>
<dbReference type="Proteomes" id="UP001217089">
    <property type="component" value="Unassembled WGS sequence"/>
</dbReference>
<dbReference type="SUPFAM" id="SSF56112">
    <property type="entry name" value="Protein kinase-like (PK-like)"/>
    <property type="match status" value="1"/>
</dbReference>
<comment type="similarity">
    <text evidence="1">Belongs to the protein kinase superfamily.</text>
</comment>
<dbReference type="PROSITE" id="PS50011">
    <property type="entry name" value="PROTEIN_KINASE_DOM"/>
    <property type="match status" value="1"/>
</dbReference>
<dbReference type="Gene3D" id="1.10.510.10">
    <property type="entry name" value="Transferase(Phosphotransferase) domain 1"/>
    <property type="match status" value="1"/>
</dbReference>
<evidence type="ECO:0000259" key="2">
    <source>
        <dbReference type="PROSITE" id="PS50011"/>
    </source>
</evidence>
<dbReference type="InterPro" id="IPR051177">
    <property type="entry name" value="CIK-Related_Protein"/>
</dbReference>
<evidence type="ECO:0000256" key="1">
    <source>
        <dbReference type="ARBA" id="ARBA00038349"/>
    </source>
</evidence>
<name>A0ABQ9E8T0_TEGGR</name>
<comment type="caution">
    <text evidence="3">The sequence shown here is derived from an EMBL/GenBank/DDBJ whole genome shotgun (WGS) entry which is preliminary data.</text>
</comment>
<feature type="domain" description="Protein kinase" evidence="2">
    <location>
        <begin position="1"/>
        <end position="165"/>
    </location>
</feature>
<organism evidence="3 4">
    <name type="scientific">Tegillarca granosa</name>
    <name type="common">Malaysian cockle</name>
    <name type="synonym">Anadara granosa</name>
    <dbReference type="NCBI Taxonomy" id="220873"/>
    <lineage>
        <taxon>Eukaryota</taxon>
        <taxon>Metazoa</taxon>
        <taxon>Spiralia</taxon>
        <taxon>Lophotrochozoa</taxon>
        <taxon>Mollusca</taxon>
        <taxon>Bivalvia</taxon>
        <taxon>Autobranchia</taxon>
        <taxon>Pteriomorphia</taxon>
        <taxon>Arcoida</taxon>
        <taxon>Arcoidea</taxon>
        <taxon>Arcidae</taxon>
        <taxon>Tegillarca</taxon>
    </lineage>
</organism>
<dbReference type="EMBL" id="JARBDR010000919">
    <property type="protein sequence ID" value="KAJ8300191.1"/>
    <property type="molecule type" value="Genomic_DNA"/>
</dbReference>
<dbReference type="InterPro" id="IPR000719">
    <property type="entry name" value="Prot_kinase_dom"/>
</dbReference>
<keyword evidence="4" id="KW-1185">Reference proteome</keyword>
<dbReference type="InterPro" id="IPR011009">
    <property type="entry name" value="Kinase-like_dom_sf"/>
</dbReference>
<accession>A0ABQ9E8T0</accession>
<dbReference type="Gene3D" id="3.30.200.20">
    <property type="entry name" value="Phosphorylase Kinase, domain 1"/>
    <property type="match status" value="1"/>
</dbReference>